<feature type="signal peptide" evidence="3">
    <location>
        <begin position="1"/>
        <end position="25"/>
    </location>
</feature>
<dbReference type="SUPFAM" id="SSF110296">
    <property type="entry name" value="Oligoxyloglucan reducing end-specific cellobiohydrolase"/>
    <property type="match status" value="1"/>
</dbReference>
<dbReference type="CDD" id="cd15482">
    <property type="entry name" value="Sialidase_non-viral"/>
    <property type="match status" value="1"/>
</dbReference>
<name>A0ABQ2WIN6_9ALTE</name>
<evidence type="ECO:0000313" key="5">
    <source>
        <dbReference type="EMBL" id="GGW58353.1"/>
    </source>
</evidence>
<dbReference type="Proteomes" id="UP000634667">
    <property type="component" value="Unassembled WGS sequence"/>
</dbReference>
<dbReference type="InterPro" id="IPR028203">
    <property type="entry name" value="PSII_CF48-like_dom"/>
</dbReference>
<comment type="caution">
    <text evidence="5">The sequence shown here is derived from an EMBL/GenBank/DDBJ whole genome shotgun (WGS) entry which is preliminary data.</text>
</comment>
<keyword evidence="6" id="KW-1185">Reference proteome</keyword>
<keyword evidence="2" id="KW-0604">Photosystem II</keyword>
<dbReference type="Pfam" id="PF14870">
    <property type="entry name" value="PSII_BNR"/>
    <property type="match status" value="1"/>
</dbReference>
<evidence type="ECO:0000256" key="3">
    <source>
        <dbReference type="SAM" id="SignalP"/>
    </source>
</evidence>
<evidence type="ECO:0000256" key="2">
    <source>
        <dbReference type="ARBA" id="ARBA00023276"/>
    </source>
</evidence>
<organism evidence="5 6">
    <name type="scientific">Alishewanella tabrizica</name>
    <dbReference type="NCBI Taxonomy" id="671278"/>
    <lineage>
        <taxon>Bacteria</taxon>
        <taxon>Pseudomonadati</taxon>
        <taxon>Pseudomonadota</taxon>
        <taxon>Gammaproteobacteria</taxon>
        <taxon>Alteromonadales</taxon>
        <taxon>Alteromonadaceae</taxon>
        <taxon>Alishewanella</taxon>
    </lineage>
</organism>
<feature type="domain" description="Photosynthesis system II assembly factor Ycf48/Hcf136-like" evidence="4">
    <location>
        <begin position="76"/>
        <end position="125"/>
    </location>
</feature>
<keyword evidence="3" id="KW-0732">Signal</keyword>
<evidence type="ECO:0000259" key="4">
    <source>
        <dbReference type="Pfam" id="PF14870"/>
    </source>
</evidence>
<evidence type="ECO:0000313" key="6">
    <source>
        <dbReference type="Proteomes" id="UP000634667"/>
    </source>
</evidence>
<dbReference type="PANTHER" id="PTHR47199:SF2">
    <property type="entry name" value="PHOTOSYSTEM II STABILITY_ASSEMBLY FACTOR HCF136, CHLOROPLASTIC"/>
    <property type="match status" value="1"/>
</dbReference>
<dbReference type="PANTHER" id="PTHR47199">
    <property type="entry name" value="PHOTOSYSTEM II STABILITY/ASSEMBLY FACTOR HCF136, CHLOROPLASTIC"/>
    <property type="match status" value="1"/>
</dbReference>
<keyword evidence="1" id="KW-0602">Photosynthesis</keyword>
<feature type="chain" id="PRO_5046968445" description="Photosynthesis system II assembly factor Ycf48/Hcf136-like domain-containing protein" evidence="3">
    <location>
        <begin position="26"/>
        <end position="352"/>
    </location>
</feature>
<reference evidence="6" key="1">
    <citation type="journal article" date="2019" name="Int. J. Syst. Evol. Microbiol.">
        <title>The Global Catalogue of Microorganisms (GCM) 10K type strain sequencing project: providing services to taxonomists for standard genome sequencing and annotation.</title>
        <authorList>
            <consortium name="The Broad Institute Genomics Platform"/>
            <consortium name="The Broad Institute Genome Sequencing Center for Infectious Disease"/>
            <person name="Wu L."/>
            <person name="Ma J."/>
        </authorList>
    </citation>
    <scope>NUCLEOTIDE SEQUENCE [LARGE SCALE GENOMIC DNA]</scope>
    <source>
        <strain evidence="6">KCTC 23723</strain>
    </source>
</reference>
<protein>
    <recommendedName>
        <fullName evidence="4">Photosynthesis system II assembly factor Ycf48/Hcf136-like domain-containing protein</fullName>
    </recommendedName>
</protein>
<proteinExistence type="predicted"/>
<dbReference type="Gene3D" id="2.130.10.10">
    <property type="entry name" value="YVTN repeat-like/Quinoprotein amine dehydrogenase"/>
    <property type="match status" value="2"/>
</dbReference>
<evidence type="ECO:0000256" key="1">
    <source>
        <dbReference type="ARBA" id="ARBA00022531"/>
    </source>
</evidence>
<dbReference type="InterPro" id="IPR015943">
    <property type="entry name" value="WD40/YVTN_repeat-like_dom_sf"/>
</dbReference>
<accession>A0ABQ2WIN6</accession>
<gene>
    <name evidence="5" type="ORF">GCM10008111_13180</name>
</gene>
<dbReference type="EMBL" id="BMYR01000004">
    <property type="protein sequence ID" value="GGW58353.1"/>
    <property type="molecule type" value="Genomic_DNA"/>
</dbReference>
<sequence length="352" mass="38645">MHMYNKLYLSCFSALFLLQSSALLAEDFDVDMANVEPKAAVMAPLATKALFTDVVTVGERGYAAVGDRGLIMLSADGQRWQQSVVPVQALLTSVYFIDADYGWAVGHDATILHTQDGGVTWQLQQFLPETDKPLMDIYFFNRQQGMAVGAYGMFYTTEDGGKNWQATFHLSLVSADDQDFLAELAETDPEGYLLERESVLPHFNRVTVQGEQILMVGEAGFVAVSDDAGQNWRRLEEFYNGSLFDIHRTATGSLLVAGLRGNVFRSSDDGDSWQEIELPVSATLHSIFEDDAGHIYLTGNAGALLQSQDNGQRFTDLSQPDGRAILNGLPLAKNLILVTETGIKLTPIGKSE</sequence>